<comment type="caution">
    <text evidence="1">The sequence shown here is derived from an EMBL/GenBank/DDBJ whole genome shotgun (WGS) entry which is preliminary data.</text>
</comment>
<gene>
    <name evidence="1" type="ORF">ACFQ22_08575</name>
</gene>
<sequence>MPKSKEELMKEWLSNASEPALRDFIIQMGREDDELYSQIRRRFGEFSEKDQLSHLREDLRTIISKNAHRGFIDYQHCIKMCNKFNKLILEALNKQSKEKVGLGIQEILLVIQETVRILERTDDGSGSTTDTLDFAYDSLEQLALFATEALSDAEKKLLVKAAIRTFNLKIFNNWDNFQFPILESILPLLTPETFDLVDQAAAKVPQRYSADDYSFSLSEDYYLSLKIKALIVIGDYSRVKKFMADHIKVNQVRELAIKFYMSQEDFRTAEKLAVNGSLASKGNGPEKVWLDYLEKIYLKTHDDRKLARVYKNRLLSERWLIDGNDYQKLKTILQKQGRWEQESPALLKEFSERLSPENYAIILNLEGNQDDLMAVVERKPLLIGKYGKVLYDRYPDKVTKLYHDTLVTEIGNTRSHYRKLGRAICEYAEYGNKETAKAWCQRLIEKYSRRSALVDEMKKAIDSI</sequence>
<organism evidence="1 2">
    <name type="scientific">Lentilactobacillus raoultii</name>
    <dbReference type="NCBI Taxonomy" id="1987503"/>
    <lineage>
        <taxon>Bacteria</taxon>
        <taxon>Bacillati</taxon>
        <taxon>Bacillota</taxon>
        <taxon>Bacilli</taxon>
        <taxon>Lactobacillales</taxon>
        <taxon>Lactobacillaceae</taxon>
        <taxon>Lentilactobacillus</taxon>
    </lineage>
</organism>
<keyword evidence="2" id="KW-1185">Reference proteome</keyword>
<dbReference type="RefSeq" id="WP_121979098.1">
    <property type="nucleotide sequence ID" value="NZ_JBHTLH010000026.1"/>
</dbReference>
<dbReference type="Proteomes" id="UP001597156">
    <property type="component" value="Unassembled WGS sequence"/>
</dbReference>
<accession>A0ABW3PN94</accession>
<reference evidence="2" key="1">
    <citation type="journal article" date="2019" name="Int. J. Syst. Evol. Microbiol.">
        <title>The Global Catalogue of Microorganisms (GCM) 10K type strain sequencing project: providing services to taxonomists for standard genome sequencing and annotation.</title>
        <authorList>
            <consortium name="The Broad Institute Genomics Platform"/>
            <consortium name="The Broad Institute Genome Sequencing Center for Infectious Disease"/>
            <person name="Wu L."/>
            <person name="Ma J."/>
        </authorList>
    </citation>
    <scope>NUCLEOTIDE SEQUENCE [LARGE SCALE GENOMIC DNA]</scope>
    <source>
        <strain evidence="2">CCUG 71848</strain>
    </source>
</reference>
<proteinExistence type="predicted"/>
<protein>
    <submittedName>
        <fullName evidence="1">Uncharacterized protein</fullName>
    </submittedName>
</protein>
<name>A0ABW3PN94_9LACO</name>
<evidence type="ECO:0000313" key="1">
    <source>
        <dbReference type="EMBL" id="MFD1125408.1"/>
    </source>
</evidence>
<dbReference type="EMBL" id="JBHTLH010000026">
    <property type="protein sequence ID" value="MFD1125408.1"/>
    <property type="molecule type" value="Genomic_DNA"/>
</dbReference>
<evidence type="ECO:0000313" key="2">
    <source>
        <dbReference type="Proteomes" id="UP001597156"/>
    </source>
</evidence>